<protein>
    <recommendedName>
        <fullName evidence="3">asparagine synthase (glutamine-hydrolyzing)</fullName>
        <ecNumber evidence="3">6.3.5.4</ecNumber>
    </recommendedName>
</protein>
<dbReference type="Pfam" id="PF00733">
    <property type="entry name" value="Asn_synthase"/>
    <property type="match status" value="1"/>
</dbReference>
<evidence type="ECO:0000313" key="9">
    <source>
        <dbReference type="EMBL" id="CAL1241842.1"/>
    </source>
</evidence>
<dbReference type="InterPro" id="IPR017932">
    <property type="entry name" value="GATase_2_dom"/>
</dbReference>
<evidence type="ECO:0000259" key="7">
    <source>
        <dbReference type="Pfam" id="PF00733"/>
    </source>
</evidence>
<dbReference type="Gene3D" id="3.40.50.620">
    <property type="entry name" value="HUPs"/>
    <property type="match status" value="1"/>
</dbReference>
<sequence>MAMLFGCHDPALTAPGLEQLLERLGEAKPFRDRRQRAVVADGACVACDGDAHQGADGVLTAMVGFPRWTDPQLGALARDLGPAAALAEAYRRHGEDLWRTLQDAFSLAVLDTARGRILLALDRIGQQHLYYARTDRGLAFGSRADVLLRVPGVTDDIDPQALFDYLYAHHCPSPGSIYRQIRKLEGAELLVFEGSRLRIVRYWLPEFQEHGVHLEPLGEELRSTLFAAVARFDGSGTPVGAFLSGGLDSSTVAGALARARPEPADTFSIGFPVPDYDEMAYARIAAEHFRTRSHEYYLTPDAAVAAIPTIAAACDEPFGNSSALPAYFCAKLAREQGMALLLAGDGGDELFGGNERYRKQLLFQRYATLPGLLRGALETGLGGLPAALVGRFPLRKLARYVEQARTPLPDRLQDYNFLHRVPLDQVFTPEFLAAVDSEAPLAAQRECYARPDNASALNRMLYLDWKVTLHDNDLVKVNRMCQLAGIEVAYPLLDDAVVQLSCRIPSALKVRQGVLRWFYKRAMTGVLPEAILNKTKHGFGLPFGVWLKDHGPLQQLAYDSVAQLKERPYFRPAFLDQAIRLHRSGHAAYFGELIWVLMMLELWFETRSPR</sequence>
<name>A0ABM9NMG4_9GAMM</name>
<gene>
    <name evidence="9" type="ORF">MECH1_V1_3066</name>
</gene>
<dbReference type="GO" id="GO:0004066">
    <property type="term" value="F:asparagine synthase (glutamine-hydrolyzing) activity"/>
    <property type="evidence" value="ECO:0007669"/>
    <property type="project" value="UniProtKB-EC"/>
</dbReference>
<reference evidence="9 10" key="1">
    <citation type="submission" date="2024-04" db="EMBL/GenBank/DDBJ databases">
        <authorList>
            <person name="Cremers G."/>
        </authorList>
    </citation>
    <scope>NUCLEOTIDE SEQUENCE [LARGE SCALE GENOMIC DNA]</scope>
    <source>
        <strain evidence="9">MeCH1-AG</strain>
    </source>
</reference>
<dbReference type="PIRSF" id="PIRSF001589">
    <property type="entry name" value="Asn_synthetase_glu-h"/>
    <property type="match status" value="1"/>
</dbReference>
<dbReference type="SUPFAM" id="SSF56235">
    <property type="entry name" value="N-terminal nucleophile aminohydrolases (Ntn hydrolases)"/>
    <property type="match status" value="1"/>
</dbReference>
<evidence type="ECO:0000256" key="4">
    <source>
        <dbReference type="ARBA" id="ARBA00022741"/>
    </source>
</evidence>
<dbReference type="PANTHER" id="PTHR43284">
    <property type="entry name" value="ASPARAGINE SYNTHETASE (GLUTAMINE-HYDROLYZING)"/>
    <property type="match status" value="1"/>
</dbReference>
<dbReference type="Pfam" id="PF13537">
    <property type="entry name" value="GATase_7"/>
    <property type="match status" value="1"/>
</dbReference>
<evidence type="ECO:0000259" key="8">
    <source>
        <dbReference type="Pfam" id="PF13537"/>
    </source>
</evidence>
<evidence type="ECO:0000313" key="10">
    <source>
        <dbReference type="Proteomes" id="UP001497493"/>
    </source>
</evidence>
<dbReference type="CDD" id="cd01991">
    <property type="entry name" value="Asn_synthase_B_C"/>
    <property type="match status" value="1"/>
</dbReference>
<dbReference type="InterPro" id="IPR014729">
    <property type="entry name" value="Rossmann-like_a/b/a_fold"/>
</dbReference>
<dbReference type="Gene3D" id="3.60.20.10">
    <property type="entry name" value="Glutamine Phosphoribosylpyrophosphate, subunit 1, domain 1"/>
    <property type="match status" value="1"/>
</dbReference>
<evidence type="ECO:0000256" key="6">
    <source>
        <dbReference type="ARBA" id="ARBA00048741"/>
    </source>
</evidence>
<dbReference type="InterPro" id="IPR006426">
    <property type="entry name" value="Asn_synth_AEB"/>
</dbReference>
<keyword evidence="9" id="KW-0436">Ligase</keyword>
<comment type="catalytic activity">
    <reaction evidence="6">
        <text>L-aspartate + L-glutamine + ATP + H2O = L-asparagine + L-glutamate + AMP + diphosphate + H(+)</text>
        <dbReference type="Rhea" id="RHEA:12228"/>
        <dbReference type="ChEBI" id="CHEBI:15377"/>
        <dbReference type="ChEBI" id="CHEBI:15378"/>
        <dbReference type="ChEBI" id="CHEBI:29985"/>
        <dbReference type="ChEBI" id="CHEBI:29991"/>
        <dbReference type="ChEBI" id="CHEBI:30616"/>
        <dbReference type="ChEBI" id="CHEBI:33019"/>
        <dbReference type="ChEBI" id="CHEBI:58048"/>
        <dbReference type="ChEBI" id="CHEBI:58359"/>
        <dbReference type="ChEBI" id="CHEBI:456215"/>
        <dbReference type="EC" id="6.3.5.4"/>
    </reaction>
</comment>
<feature type="domain" description="Glutamine amidotransferase type-2" evidence="8">
    <location>
        <begin position="86"/>
        <end position="148"/>
    </location>
</feature>
<evidence type="ECO:0000256" key="1">
    <source>
        <dbReference type="ARBA" id="ARBA00005187"/>
    </source>
</evidence>
<feature type="domain" description="Asparagine synthetase" evidence="7">
    <location>
        <begin position="220"/>
        <end position="605"/>
    </location>
</feature>
<evidence type="ECO:0000256" key="5">
    <source>
        <dbReference type="ARBA" id="ARBA00022840"/>
    </source>
</evidence>
<evidence type="ECO:0000256" key="2">
    <source>
        <dbReference type="ARBA" id="ARBA00005752"/>
    </source>
</evidence>
<comment type="pathway">
    <text evidence="1">Amino-acid biosynthesis; L-asparagine biosynthesis; L-asparagine from L-aspartate (L-Gln route): step 1/1.</text>
</comment>
<organism evidence="9 10">
    <name type="scientific">Candidatus Methylocalor cossyra</name>
    <dbReference type="NCBI Taxonomy" id="3108543"/>
    <lineage>
        <taxon>Bacteria</taxon>
        <taxon>Pseudomonadati</taxon>
        <taxon>Pseudomonadota</taxon>
        <taxon>Gammaproteobacteria</taxon>
        <taxon>Methylococcales</taxon>
        <taxon>Methylococcaceae</taxon>
        <taxon>Candidatus Methylocalor</taxon>
    </lineage>
</organism>
<dbReference type="SUPFAM" id="SSF52402">
    <property type="entry name" value="Adenine nucleotide alpha hydrolases-like"/>
    <property type="match status" value="1"/>
</dbReference>
<keyword evidence="10" id="KW-1185">Reference proteome</keyword>
<dbReference type="EC" id="6.3.5.4" evidence="3"/>
<dbReference type="Proteomes" id="UP001497493">
    <property type="component" value="Chromosome"/>
</dbReference>
<dbReference type="EMBL" id="OZ026884">
    <property type="protein sequence ID" value="CAL1241842.1"/>
    <property type="molecule type" value="Genomic_DNA"/>
</dbReference>
<keyword evidence="4" id="KW-0547">Nucleotide-binding</keyword>
<dbReference type="RefSeq" id="WP_348758321.1">
    <property type="nucleotide sequence ID" value="NZ_OZ026884.1"/>
</dbReference>
<accession>A0ABM9NMG4</accession>
<dbReference type="InterPro" id="IPR051786">
    <property type="entry name" value="ASN_synthetase/amidase"/>
</dbReference>
<dbReference type="InterPro" id="IPR001962">
    <property type="entry name" value="Asn_synthase"/>
</dbReference>
<keyword evidence="5" id="KW-0067">ATP-binding</keyword>
<evidence type="ECO:0000256" key="3">
    <source>
        <dbReference type="ARBA" id="ARBA00012737"/>
    </source>
</evidence>
<dbReference type="PANTHER" id="PTHR43284:SF1">
    <property type="entry name" value="ASPARAGINE SYNTHETASE"/>
    <property type="match status" value="1"/>
</dbReference>
<dbReference type="InterPro" id="IPR029055">
    <property type="entry name" value="Ntn_hydrolases_N"/>
</dbReference>
<comment type="similarity">
    <text evidence="2">Belongs to the asparagine synthetase family.</text>
</comment>
<proteinExistence type="inferred from homology"/>